<proteinExistence type="predicted"/>
<comment type="caution">
    <text evidence="2">The sequence shown here is derived from an EMBL/GenBank/DDBJ whole genome shotgun (WGS) entry which is preliminary data.</text>
</comment>
<dbReference type="EMBL" id="PVWG01000086">
    <property type="protein sequence ID" value="PSB14527.1"/>
    <property type="molecule type" value="Genomic_DNA"/>
</dbReference>
<keyword evidence="2" id="KW-0378">Hydrolase</keyword>
<feature type="region of interest" description="Disordered" evidence="1">
    <location>
        <begin position="599"/>
        <end position="625"/>
    </location>
</feature>
<dbReference type="GO" id="GO:0004180">
    <property type="term" value="F:carboxypeptidase activity"/>
    <property type="evidence" value="ECO:0007669"/>
    <property type="project" value="UniProtKB-KW"/>
</dbReference>
<keyword evidence="2" id="KW-0645">Protease</keyword>
<protein>
    <submittedName>
        <fullName evidence="2">Carboxypeptidase regulatory-like domain-containing protein</fullName>
    </submittedName>
</protein>
<dbReference type="Proteomes" id="UP000238634">
    <property type="component" value="Unassembled WGS sequence"/>
</dbReference>
<gene>
    <name evidence="2" type="ORF">C7B65_26300</name>
</gene>
<feature type="compositionally biased region" description="Low complexity" evidence="1">
    <location>
        <begin position="599"/>
        <end position="615"/>
    </location>
</feature>
<keyword evidence="2" id="KW-0121">Carboxypeptidase</keyword>
<dbReference type="OrthoDB" id="8728878at2"/>
<name>A0A2T1D213_9CYAN</name>
<dbReference type="RefSeq" id="WP_073075298.1">
    <property type="nucleotide sequence ID" value="NZ_MPPI01000075.1"/>
</dbReference>
<reference evidence="2 3" key="1">
    <citation type="submission" date="2018-02" db="EMBL/GenBank/DDBJ databases">
        <authorList>
            <person name="Cohen D.B."/>
            <person name="Kent A.D."/>
        </authorList>
    </citation>
    <scope>NUCLEOTIDE SEQUENCE [LARGE SCALE GENOMIC DNA]</scope>
    <source>
        <strain evidence="2 3">ULC007</strain>
    </source>
</reference>
<organism evidence="2 3">
    <name type="scientific">Phormidesmis priestleyi ULC007</name>
    <dbReference type="NCBI Taxonomy" id="1920490"/>
    <lineage>
        <taxon>Bacteria</taxon>
        <taxon>Bacillati</taxon>
        <taxon>Cyanobacteriota</taxon>
        <taxon>Cyanophyceae</taxon>
        <taxon>Leptolyngbyales</taxon>
        <taxon>Leptolyngbyaceae</taxon>
        <taxon>Phormidesmis</taxon>
    </lineage>
</organism>
<sequence>MSSNTITLVGTLATIRPEDTERLNVYIVCGHQILARTNVDANGNVRFNLSQEAIAAKIAYGLELVIGPAGLDTQLDQVPQLQRFPLDLKQRVEGSTEIRLPLERVQINEKILTLWWRWCRKYCVSGSVIGPRGCPVPGAQVTVYSVTHTGGGGLIQTPVATVPTDATGHFTACFNWCTSRFCWPCRPFWWLCWPWWWERDILYVLDAIERKVARPQLNAQFSMPIDADRLPLSRPEGRSLIRGQGFITAETLQSEFGPDAVRTALIRRKLSNPDIRALFPWRWWCCDDPNLIFKVTQGGTVIVNEDPAIDTRWCLEDDSTVTLVGNDQTVSTCPNDPKPVKGFVWTRVGDTTVDTIHAGYADGSAGSDSSDLAFAGTLDIYGEFAPASGVAYYQVNAGQWGGNPARGGTAPFSSAPIAADLYNTVVILHTDLTVTYATVKMGPFNNAGLTNLYATQEQRPSVPAGLLPPFPTVNPGDAVLWGFNGRKVDANASALVGAGSVGGVDLTITGYNSSFAPVVLPSNPADKLTLMVDNSGLTAAQIVDLKAFRADNTPVVSIGTTGACPAYNIGPGGYVKLTVMVADANGHLFEYEVTPDFGSGSTGTTTPGLRGYRQPGPFPPGPYQAPNPALKSFGGGTEDITFFPTVDCCYDFRLLAGKRVTNGTFFPTLYTADFQTATLKVTV</sequence>
<accession>A0A2T1D213</accession>
<evidence type="ECO:0000313" key="3">
    <source>
        <dbReference type="Proteomes" id="UP000238634"/>
    </source>
</evidence>
<reference evidence="2 3" key="2">
    <citation type="submission" date="2018-03" db="EMBL/GenBank/DDBJ databases">
        <title>The ancient ancestry and fast evolution of plastids.</title>
        <authorList>
            <person name="Moore K.R."/>
            <person name="Magnabosco C."/>
            <person name="Momper L."/>
            <person name="Gold D.A."/>
            <person name="Bosak T."/>
            <person name="Fournier G.P."/>
        </authorList>
    </citation>
    <scope>NUCLEOTIDE SEQUENCE [LARGE SCALE GENOMIC DNA]</scope>
    <source>
        <strain evidence="2 3">ULC007</strain>
    </source>
</reference>
<keyword evidence="3" id="KW-1185">Reference proteome</keyword>
<evidence type="ECO:0000313" key="2">
    <source>
        <dbReference type="EMBL" id="PSB14527.1"/>
    </source>
</evidence>
<dbReference type="AlphaFoldDB" id="A0A2T1D213"/>
<feature type="compositionally biased region" description="Pro residues" evidence="1">
    <location>
        <begin position="616"/>
        <end position="625"/>
    </location>
</feature>
<evidence type="ECO:0000256" key="1">
    <source>
        <dbReference type="SAM" id="MobiDB-lite"/>
    </source>
</evidence>